<feature type="transmembrane region" description="Helical" evidence="2">
    <location>
        <begin position="332"/>
        <end position="354"/>
    </location>
</feature>
<feature type="transmembrane region" description="Helical" evidence="2">
    <location>
        <begin position="403"/>
        <end position="425"/>
    </location>
</feature>
<keyword evidence="2" id="KW-1133">Transmembrane helix</keyword>
<keyword evidence="6" id="KW-1185">Reference proteome</keyword>
<feature type="compositionally biased region" description="Basic and acidic residues" evidence="1">
    <location>
        <begin position="702"/>
        <end position="716"/>
    </location>
</feature>
<feature type="transmembrane region" description="Helical" evidence="2">
    <location>
        <begin position="366"/>
        <end position="383"/>
    </location>
</feature>
<keyword evidence="2" id="KW-0812">Transmembrane</keyword>
<feature type="transmembrane region" description="Helical" evidence="2">
    <location>
        <begin position="651"/>
        <end position="670"/>
    </location>
</feature>
<dbReference type="EMBL" id="JACHWS010000001">
    <property type="protein sequence ID" value="MBB3036592.1"/>
    <property type="molecule type" value="Genomic_DNA"/>
</dbReference>
<dbReference type="Pfam" id="PF25592">
    <property type="entry name" value="DUF7937"/>
    <property type="match status" value="1"/>
</dbReference>
<comment type="caution">
    <text evidence="5">The sequence shown here is derived from an EMBL/GenBank/DDBJ whole genome shotgun (WGS) entry which is preliminary data.</text>
</comment>
<proteinExistence type="predicted"/>
<feature type="transmembrane region" description="Helical" evidence="2">
    <location>
        <begin position="537"/>
        <end position="557"/>
    </location>
</feature>
<feature type="transmembrane region" description="Helical" evidence="2">
    <location>
        <begin position="12"/>
        <end position="37"/>
    </location>
</feature>
<evidence type="ECO:0000256" key="2">
    <source>
        <dbReference type="SAM" id="Phobius"/>
    </source>
</evidence>
<keyword evidence="2" id="KW-0472">Membrane</keyword>
<feature type="region of interest" description="Disordered" evidence="1">
    <location>
        <begin position="692"/>
        <end position="716"/>
    </location>
</feature>
<feature type="transmembrane region" description="Helical" evidence="2">
    <location>
        <begin position="445"/>
        <end position="466"/>
    </location>
</feature>
<evidence type="ECO:0000313" key="5">
    <source>
        <dbReference type="EMBL" id="MBB3036592.1"/>
    </source>
</evidence>
<feature type="region of interest" description="Disordered" evidence="1">
    <location>
        <begin position="189"/>
        <end position="208"/>
    </location>
</feature>
<evidence type="ECO:0000256" key="1">
    <source>
        <dbReference type="SAM" id="MobiDB-lite"/>
    </source>
</evidence>
<feature type="transmembrane region" description="Helical" evidence="2">
    <location>
        <begin position="138"/>
        <end position="164"/>
    </location>
</feature>
<evidence type="ECO:0000259" key="4">
    <source>
        <dbReference type="Pfam" id="PF25592"/>
    </source>
</evidence>
<reference evidence="5 6" key="1">
    <citation type="submission" date="2020-08" db="EMBL/GenBank/DDBJ databases">
        <title>Sequencing the genomes of 1000 actinobacteria strains.</title>
        <authorList>
            <person name="Klenk H.-P."/>
        </authorList>
    </citation>
    <scope>NUCLEOTIDE SEQUENCE [LARGE SCALE GENOMIC DNA]</scope>
    <source>
        <strain evidence="5 6">DSM 45258</strain>
    </source>
</reference>
<feature type="transmembrane region" description="Helical" evidence="2">
    <location>
        <begin position="621"/>
        <end position="639"/>
    </location>
</feature>
<feature type="transmembrane region" description="Helical" evidence="2">
    <location>
        <begin position="44"/>
        <end position="63"/>
    </location>
</feature>
<feature type="transmembrane region" description="Helical" evidence="2">
    <location>
        <begin position="291"/>
        <end position="311"/>
    </location>
</feature>
<feature type="transmembrane region" description="Helical" evidence="2">
    <location>
        <begin position="69"/>
        <end position="89"/>
    </location>
</feature>
<feature type="domain" description="DUF7937" evidence="4">
    <location>
        <begin position="258"/>
        <end position="675"/>
    </location>
</feature>
<protein>
    <submittedName>
        <fullName evidence="5">Uncharacterized protein</fullName>
    </submittedName>
</protein>
<dbReference type="RefSeq" id="WP_064441741.1">
    <property type="nucleotide sequence ID" value="NZ_BDDI01000015.1"/>
</dbReference>
<gene>
    <name evidence="5" type="ORF">FHU29_001026</name>
</gene>
<feature type="domain" description="Leucine rich repeat variant" evidence="3">
    <location>
        <begin position="703"/>
        <end position="761"/>
    </location>
</feature>
<dbReference type="Proteomes" id="UP000567922">
    <property type="component" value="Unassembled WGS sequence"/>
</dbReference>
<feature type="transmembrane region" description="Helical" evidence="2">
    <location>
        <begin position="473"/>
        <end position="493"/>
    </location>
</feature>
<dbReference type="Pfam" id="PF25591">
    <property type="entry name" value="LRV_2"/>
    <property type="match status" value="1"/>
</dbReference>
<name>A0A839RIF8_9ACTN</name>
<organism evidence="5 6">
    <name type="scientific">Hoyosella altamirensis</name>
    <dbReference type="NCBI Taxonomy" id="616997"/>
    <lineage>
        <taxon>Bacteria</taxon>
        <taxon>Bacillati</taxon>
        <taxon>Actinomycetota</taxon>
        <taxon>Actinomycetes</taxon>
        <taxon>Mycobacteriales</taxon>
        <taxon>Hoyosellaceae</taxon>
        <taxon>Hoyosella</taxon>
    </lineage>
</organism>
<dbReference type="InterPro" id="IPR057697">
    <property type="entry name" value="DUF7937"/>
</dbReference>
<feature type="transmembrane region" description="Helical" evidence="2">
    <location>
        <begin position="98"/>
        <end position="118"/>
    </location>
</feature>
<evidence type="ECO:0000259" key="3">
    <source>
        <dbReference type="Pfam" id="PF25591"/>
    </source>
</evidence>
<evidence type="ECO:0000313" key="6">
    <source>
        <dbReference type="Proteomes" id="UP000567922"/>
    </source>
</evidence>
<feature type="transmembrane region" description="Helical" evidence="2">
    <location>
        <begin position="577"/>
        <end position="600"/>
    </location>
</feature>
<sequence length="769" mass="79926">MASRYVPASQPSGATAIAAAVLAILGGGVAALGVGAFLDLVADIGLEAALAISGFGLAGLDWWQATVVVGQVSNVLTAVLLLVGAAALLQKKRSGRTMIIYGCVVVLVNHAVTLWASFQLARSFRAAFSDAPGFDEVFGIAIAYVGWLSLLAVAFPIVTLFLAASQKTVRWCESRTAGRRAGDLDFAEVSAHWPPPSPDSRADDRDSDSFRHIEQSRLPLNRPSESADQPLPWPDLETLRARARTVGSEVARAPRAHVLCDGAAIALMLTALLLPWNQELARVRLSVAPDLAAVIWLTTLLAIAGVAWPYLAQAGLDAASPRRSAHSMFRTIGVTAYLLIATAVLVVDVVRALIVLVDASVWSKGVGPGVWFALAGGTLAIYLRHAQGVPSRNINGPLAPIQIAMTCVLVLCGLSALLAVTSVVLRGNVGMAAVGPSAADSLHAIVGVVAVSLPAIILAMIAVIGLRWDPAPLCLTLACVSGAVLFAGLLRSSSGSRGIEYFLSGSYYAMPLWAVAGAMAVAVLVRSPSVIEEGHRGYVWLAACRYMFALVAVWSFGRGTIFVLLELLDVGNLLGPGVLTLPQSTVLAAFGFATGSLAVAGMASLKARYGVGADPRPQRHVAFVCAAGALLMALGRVVAADAVGGAGRLVTMDYAMIGLTVAVAGVILLAPPIRDLYAGVALFPSSGSTALDAAEPDAAEPDADRAAASDPHTSRRELTRIARARPDLRPTVAANPSAYHELLAWLRSLGDPDIDEALTSRPHAEGAGK</sequence>
<accession>A0A839RIF8</accession>
<dbReference type="InterPro" id="IPR057893">
    <property type="entry name" value="LRV_2"/>
</dbReference>
<dbReference type="OrthoDB" id="5179995at2"/>
<feature type="transmembrane region" description="Helical" evidence="2">
    <location>
        <begin position="505"/>
        <end position="525"/>
    </location>
</feature>
<feature type="transmembrane region" description="Helical" evidence="2">
    <location>
        <begin position="258"/>
        <end position="276"/>
    </location>
</feature>
<dbReference type="AlphaFoldDB" id="A0A839RIF8"/>